<keyword evidence="3 6" id="KW-0812">Transmembrane</keyword>
<evidence type="ECO:0000313" key="8">
    <source>
        <dbReference type="EMBL" id="MTD14372.1"/>
    </source>
</evidence>
<comment type="similarity">
    <text evidence="2">Belongs to the EamA transporter family.</text>
</comment>
<comment type="subcellular location">
    <subcellularLocation>
        <location evidence="1">Membrane</location>
        <topology evidence="1">Multi-pass membrane protein</topology>
    </subcellularLocation>
</comment>
<evidence type="ECO:0000313" key="9">
    <source>
        <dbReference type="Proteomes" id="UP000460221"/>
    </source>
</evidence>
<keyword evidence="5 6" id="KW-0472">Membrane</keyword>
<feature type="transmembrane region" description="Helical" evidence="6">
    <location>
        <begin position="58"/>
        <end position="80"/>
    </location>
</feature>
<dbReference type="InterPro" id="IPR050638">
    <property type="entry name" value="AA-Vitamin_Transporters"/>
</dbReference>
<dbReference type="InterPro" id="IPR037185">
    <property type="entry name" value="EmrE-like"/>
</dbReference>
<feature type="transmembrane region" description="Helical" evidence="6">
    <location>
        <begin position="117"/>
        <end position="134"/>
    </location>
</feature>
<reference evidence="8 9" key="1">
    <citation type="submission" date="2019-11" db="EMBL/GenBank/DDBJ databases">
        <authorList>
            <person name="Jiang L.-Q."/>
        </authorList>
    </citation>
    <scope>NUCLEOTIDE SEQUENCE [LARGE SCALE GENOMIC DNA]</scope>
    <source>
        <strain evidence="8 9">YIM 132087</strain>
    </source>
</reference>
<feature type="transmembrane region" description="Helical" evidence="6">
    <location>
        <begin position="202"/>
        <end position="226"/>
    </location>
</feature>
<evidence type="ECO:0000256" key="3">
    <source>
        <dbReference type="ARBA" id="ARBA00022692"/>
    </source>
</evidence>
<evidence type="ECO:0000256" key="2">
    <source>
        <dbReference type="ARBA" id="ARBA00007362"/>
    </source>
</evidence>
<dbReference type="AlphaFoldDB" id="A0A7K1FJR4"/>
<dbReference type="Proteomes" id="UP000460221">
    <property type="component" value="Unassembled WGS sequence"/>
</dbReference>
<gene>
    <name evidence="8" type="ORF">GIS00_10465</name>
</gene>
<sequence length="307" mass="32003">MKLRDTLLAVLVALIWGANFVVIDEGLDGIPPLLFVAIRFVVVLIPAVFLVRRPQVPFRIIAAAGLLTCVGQFGLLYTALKLGMPAGIASLVLQAQVMFTVLFAALALRERPTVRQFIGITVGGIGLVLVGVGRSAGTPLLALMLTLAAAVAWASGNIVTRKAGVTSGLAFTVWTATVVPVPMFALSLVVDGPSTVWHALGNLGVGALLSTAYTAYLASLVGYGIWNSLLARYPAASVVPFTLLVPAVGMLTAWLVQDEVPEVVELIGGVVVLVGVAVTAFARRRRSAAEPTFLPVDPGRAATTRSG</sequence>
<feature type="transmembrane region" description="Helical" evidence="6">
    <location>
        <begin position="238"/>
        <end position="257"/>
    </location>
</feature>
<feature type="domain" description="EamA" evidence="7">
    <location>
        <begin position="7"/>
        <end position="130"/>
    </location>
</feature>
<dbReference type="EMBL" id="WLYK01000003">
    <property type="protein sequence ID" value="MTD14372.1"/>
    <property type="molecule type" value="Genomic_DNA"/>
</dbReference>
<keyword evidence="4 6" id="KW-1133">Transmembrane helix</keyword>
<organism evidence="8 9">
    <name type="scientific">Nakamurella alba</name>
    <dbReference type="NCBI Taxonomy" id="2665158"/>
    <lineage>
        <taxon>Bacteria</taxon>
        <taxon>Bacillati</taxon>
        <taxon>Actinomycetota</taxon>
        <taxon>Actinomycetes</taxon>
        <taxon>Nakamurellales</taxon>
        <taxon>Nakamurellaceae</taxon>
        <taxon>Nakamurella</taxon>
    </lineage>
</organism>
<comment type="caution">
    <text evidence="8">The sequence shown here is derived from an EMBL/GenBank/DDBJ whole genome shotgun (WGS) entry which is preliminary data.</text>
</comment>
<dbReference type="PANTHER" id="PTHR32322">
    <property type="entry name" value="INNER MEMBRANE TRANSPORTER"/>
    <property type="match status" value="1"/>
</dbReference>
<evidence type="ECO:0000256" key="6">
    <source>
        <dbReference type="SAM" id="Phobius"/>
    </source>
</evidence>
<proteinExistence type="inferred from homology"/>
<evidence type="ECO:0000256" key="1">
    <source>
        <dbReference type="ARBA" id="ARBA00004141"/>
    </source>
</evidence>
<dbReference type="GO" id="GO:0016020">
    <property type="term" value="C:membrane"/>
    <property type="evidence" value="ECO:0007669"/>
    <property type="project" value="UniProtKB-SubCell"/>
</dbReference>
<feature type="transmembrane region" description="Helical" evidence="6">
    <location>
        <begin position="86"/>
        <end position="108"/>
    </location>
</feature>
<keyword evidence="9" id="KW-1185">Reference proteome</keyword>
<feature type="domain" description="EamA" evidence="7">
    <location>
        <begin position="141"/>
        <end position="279"/>
    </location>
</feature>
<evidence type="ECO:0000259" key="7">
    <source>
        <dbReference type="Pfam" id="PF00892"/>
    </source>
</evidence>
<feature type="transmembrane region" description="Helical" evidence="6">
    <location>
        <begin position="30"/>
        <end position="51"/>
    </location>
</feature>
<evidence type="ECO:0000256" key="4">
    <source>
        <dbReference type="ARBA" id="ARBA00022989"/>
    </source>
</evidence>
<dbReference type="InterPro" id="IPR000620">
    <property type="entry name" value="EamA_dom"/>
</dbReference>
<dbReference type="PANTHER" id="PTHR32322:SF9">
    <property type="entry name" value="AMINO-ACID METABOLITE EFFLUX PUMP-RELATED"/>
    <property type="match status" value="1"/>
</dbReference>
<dbReference type="SUPFAM" id="SSF103481">
    <property type="entry name" value="Multidrug resistance efflux transporter EmrE"/>
    <property type="match status" value="2"/>
</dbReference>
<feature type="transmembrane region" description="Helical" evidence="6">
    <location>
        <begin position="171"/>
        <end position="190"/>
    </location>
</feature>
<dbReference type="Pfam" id="PF00892">
    <property type="entry name" value="EamA"/>
    <property type="match status" value="2"/>
</dbReference>
<accession>A0A7K1FJR4</accession>
<dbReference type="Gene3D" id="1.10.3730.20">
    <property type="match status" value="1"/>
</dbReference>
<feature type="transmembrane region" description="Helical" evidence="6">
    <location>
        <begin position="140"/>
        <end position="159"/>
    </location>
</feature>
<dbReference type="RefSeq" id="WP_322097821.1">
    <property type="nucleotide sequence ID" value="NZ_WLYK01000003.1"/>
</dbReference>
<feature type="transmembrane region" description="Helical" evidence="6">
    <location>
        <begin position="263"/>
        <end position="282"/>
    </location>
</feature>
<name>A0A7K1FJR4_9ACTN</name>
<evidence type="ECO:0000256" key="5">
    <source>
        <dbReference type="ARBA" id="ARBA00023136"/>
    </source>
</evidence>
<protein>
    <submittedName>
        <fullName evidence="8">EamA family transporter</fullName>
    </submittedName>
</protein>